<dbReference type="Pfam" id="PF12776">
    <property type="entry name" value="Myb_DNA-bind_3"/>
    <property type="match status" value="1"/>
</dbReference>
<protein>
    <recommendedName>
        <fullName evidence="1">Myb/SANT-like domain-containing protein</fullName>
    </recommendedName>
</protein>
<feature type="domain" description="Myb/SANT-like" evidence="1">
    <location>
        <begin position="71"/>
        <end position="164"/>
    </location>
</feature>
<gene>
    <name evidence="2" type="ORF">CB5_LOCUS19600</name>
</gene>
<evidence type="ECO:0000313" key="2">
    <source>
        <dbReference type="EMBL" id="CAD1836389.1"/>
    </source>
</evidence>
<name>A0A6V7PZQ6_ANACO</name>
<dbReference type="InterPro" id="IPR024752">
    <property type="entry name" value="Myb/SANT-like_dom"/>
</dbReference>
<reference evidence="2" key="1">
    <citation type="submission" date="2020-07" db="EMBL/GenBank/DDBJ databases">
        <authorList>
            <person name="Lin J."/>
        </authorList>
    </citation>
    <scope>NUCLEOTIDE SEQUENCE</scope>
</reference>
<dbReference type="PANTHER" id="PTHR46929:SF3">
    <property type="entry name" value="MYB_SANT-LIKE DOMAIN-CONTAINING PROTEIN"/>
    <property type="match status" value="1"/>
</dbReference>
<dbReference type="EMBL" id="LR862131">
    <property type="protein sequence ID" value="CAD1836389.1"/>
    <property type="molecule type" value="Genomic_DNA"/>
</dbReference>
<dbReference type="AlphaFoldDB" id="A0A6V7PZQ6"/>
<dbReference type="PANTHER" id="PTHR46929">
    <property type="entry name" value="EXPRESSED PROTEIN"/>
    <property type="match status" value="1"/>
</dbReference>
<sequence length="225" mass="25271">MATSSSSEASLCLASRAFRLRPTSQVAMSPVKKSSTLVHKKGVVFESTPTENLQIDGSSRLHNQTWKQTPNWTHSLDASMLSWLIEENVLGNYINRSFTNVAWTRIIIDFNCRNNMNLTKEQIKNRLKVLKKTFYVYNCLANKSGWGWDYVHNISMAGDPSDWDAIIAENPTYAKCRDKLFPTYKDIAFLTAKTTATGRYGFSSGMAATPMIDSSSSSSLVRMKV</sequence>
<proteinExistence type="predicted"/>
<evidence type="ECO:0000259" key="1">
    <source>
        <dbReference type="Pfam" id="PF12776"/>
    </source>
</evidence>
<organism evidence="2">
    <name type="scientific">Ananas comosus var. bracteatus</name>
    <name type="common">red pineapple</name>
    <dbReference type="NCBI Taxonomy" id="296719"/>
    <lineage>
        <taxon>Eukaryota</taxon>
        <taxon>Viridiplantae</taxon>
        <taxon>Streptophyta</taxon>
        <taxon>Embryophyta</taxon>
        <taxon>Tracheophyta</taxon>
        <taxon>Spermatophyta</taxon>
        <taxon>Magnoliopsida</taxon>
        <taxon>Liliopsida</taxon>
        <taxon>Poales</taxon>
        <taxon>Bromeliaceae</taxon>
        <taxon>Bromelioideae</taxon>
        <taxon>Ananas</taxon>
    </lineage>
</organism>
<accession>A0A6V7PZQ6</accession>